<protein>
    <recommendedName>
        <fullName evidence="2">protein-serine/threonine phosphatase</fullName>
        <ecNumber evidence="2">3.1.3.16</ecNumber>
    </recommendedName>
</protein>
<dbReference type="InterPro" id="IPR004843">
    <property type="entry name" value="Calcineurin-like_PHP"/>
</dbReference>
<dbReference type="STRING" id="106549.A0A540KQV3"/>
<dbReference type="Pfam" id="PF00149">
    <property type="entry name" value="Metallophos"/>
    <property type="match status" value="1"/>
</dbReference>
<evidence type="ECO:0000313" key="8">
    <source>
        <dbReference type="EMBL" id="TQD76588.1"/>
    </source>
</evidence>
<dbReference type="GO" id="GO:0004722">
    <property type="term" value="F:protein serine/threonine phosphatase activity"/>
    <property type="evidence" value="ECO:0007669"/>
    <property type="project" value="UniProtKB-EC"/>
</dbReference>
<sequence>MSGGIRTSVKGYINAKRVTLTLEPTDENKENEIITRHLRRETLLDAAAGCLDKKPAEVPHDLPWLSSAASNFELECVETPHKWIGGMDPALLDDIIRRFFNLSAARPYLNLVTESEMMQLCHCSTEIMLGQPNILDLKSPISVIGEKFTERLSTQVKDWEFTITEASSSANYLAYVFLGDFMEFAEGSICFLLAYKVKYPNNVFLLRGDDECATNQRYATSFRSELWEVFNDCFNCIPVAAIAVEDGFQFFADGQLVTVYLAPNYCGVFNNVAVMMTVDENLMRSFQILKPAEKKSQVLDVNKNVMTTVPALQS</sequence>
<dbReference type="InterPro" id="IPR031675">
    <property type="entry name" value="STPPase_N"/>
</dbReference>
<gene>
    <name evidence="8" type="ORF">C1H46_037882</name>
</gene>
<evidence type="ECO:0000256" key="2">
    <source>
        <dbReference type="ARBA" id="ARBA00013081"/>
    </source>
</evidence>
<dbReference type="PANTHER" id="PTHR11668:SF496">
    <property type="entry name" value="SERINE_THREONINE-PROTEIN PHOSPHATASE"/>
    <property type="match status" value="1"/>
</dbReference>
<accession>A0A540KQV3</accession>
<dbReference type="InterPro" id="IPR029052">
    <property type="entry name" value="Metallo-depent_PP-like"/>
</dbReference>
<evidence type="ECO:0000256" key="5">
    <source>
        <dbReference type="ARBA" id="ARBA00022912"/>
    </source>
</evidence>
<dbReference type="EMBL" id="VIEB01001022">
    <property type="protein sequence ID" value="TQD76588.1"/>
    <property type="molecule type" value="Genomic_DNA"/>
</dbReference>
<evidence type="ECO:0000256" key="3">
    <source>
        <dbReference type="ARBA" id="ARBA00022723"/>
    </source>
</evidence>
<comment type="caution">
    <text evidence="8">The sequence shown here is derived from an EMBL/GenBank/DDBJ whole genome shotgun (WGS) entry which is preliminary data.</text>
</comment>
<keyword evidence="4" id="KW-0378">Hydrolase</keyword>
<dbReference type="Proteomes" id="UP000315295">
    <property type="component" value="Unassembled WGS sequence"/>
</dbReference>
<organism evidence="8 9">
    <name type="scientific">Malus baccata</name>
    <name type="common">Siberian crab apple</name>
    <name type="synonym">Pyrus baccata</name>
    <dbReference type="NCBI Taxonomy" id="106549"/>
    <lineage>
        <taxon>Eukaryota</taxon>
        <taxon>Viridiplantae</taxon>
        <taxon>Streptophyta</taxon>
        <taxon>Embryophyta</taxon>
        <taxon>Tracheophyta</taxon>
        <taxon>Spermatophyta</taxon>
        <taxon>Magnoliopsida</taxon>
        <taxon>eudicotyledons</taxon>
        <taxon>Gunneridae</taxon>
        <taxon>Pentapetalae</taxon>
        <taxon>rosids</taxon>
        <taxon>fabids</taxon>
        <taxon>Rosales</taxon>
        <taxon>Rosaceae</taxon>
        <taxon>Amygdaloideae</taxon>
        <taxon>Maleae</taxon>
        <taxon>Malus</taxon>
    </lineage>
</organism>
<dbReference type="SUPFAM" id="SSF56300">
    <property type="entry name" value="Metallo-dependent phosphatases"/>
    <property type="match status" value="1"/>
</dbReference>
<dbReference type="PANTHER" id="PTHR11668">
    <property type="entry name" value="SERINE/THREONINE PROTEIN PHOSPHATASE"/>
    <property type="match status" value="1"/>
</dbReference>
<dbReference type="Pfam" id="PF16891">
    <property type="entry name" value="STPPase_N"/>
    <property type="match status" value="1"/>
</dbReference>
<evidence type="ECO:0000256" key="4">
    <source>
        <dbReference type="ARBA" id="ARBA00022801"/>
    </source>
</evidence>
<dbReference type="GO" id="GO:0005737">
    <property type="term" value="C:cytoplasm"/>
    <property type="evidence" value="ECO:0007669"/>
    <property type="project" value="TreeGrafter"/>
</dbReference>
<keyword evidence="6" id="KW-0464">Manganese</keyword>
<name>A0A540KQV3_MALBA</name>
<dbReference type="GO" id="GO:0046872">
    <property type="term" value="F:metal ion binding"/>
    <property type="evidence" value="ECO:0007669"/>
    <property type="project" value="UniProtKB-KW"/>
</dbReference>
<dbReference type="Gene3D" id="3.60.21.10">
    <property type="match status" value="2"/>
</dbReference>
<keyword evidence="3" id="KW-0479">Metal-binding</keyword>
<evidence type="ECO:0000313" key="9">
    <source>
        <dbReference type="Proteomes" id="UP000315295"/>
    </source>
</evidence>
<dbReference type="AlphaFoldDB" id="A0A540KQV3"/>
<keyword evidence="5" id="KW-0904">Protein phosphatase</keyword>
<dbReference type="InterPro" id="IPR050341">
    <property type="entry name" value="PP1_catalytic_subunit"/>
</dbReference>
<reference evidence="8 9" key="1">
    <citation type="journal article" date="2019" name="G3 (Bethesda)">
        <title>Sequencing of a Wild Apple (Malus baccata) Genome Unravels the Differences Between Cultivated and Wild Apple Species Regarding Disease Resistance and Cold Tolerance.</title>
        <authorList>
            <person name="Chen X."/>
        </authorList>
    </citation>
    <scope>NUCLEOTIDE SEQUENCE [LARGE SCALE GENOMIC DNA]</scope>
    <source>
        <strain evidence="9">cv. Shandingzi</strain>
        <tissue evidence="8">Leaves</tissue>
    </source>
</reference>
<dbReference type="SMART" id="SM00156">
    <property type="entry name" value="PP2Ac"/>
    <property type="match status" value="1"/>
</dbReference>
<feature type="domain" description="Serine/threonine specific protein phosphatases" evidence="7">
    <location>
        <begin position="112"/>
        <end position="293"/>
    </location>
</feature>
<dbReference type="EC" id="3.1.3.16" evidence="2"/>
<evidence type="ECO:0000256" key="6">
    <source>
        <dbReference type="ARBA" id="ARBA00023211"/>
    </source>
</evidence>
<dbReference type="InterPro" id="IPR006186">
    <property type="entry name" value="Ser/Thr-sp_prot-phosphatase"/>
</dbReference>
<keyword evidence="9" id="KW-1185">Reference proteome</keyword>
<proteinExistence type="predicted"/>
<dbReference type="GO" id="GO:0005634">
    <property type="term" value="C:nucleus"/>
    <property type="evidence" value="ECO:0007669"/>
    <property type="project" value="TreeGrafter"/>
</dbReference>
<evidence type="ECO:0000259" key="7">
    <source>
        <dbReference type="SMART" id="SM00156"/>
    </source>
</evidence>
<comment type="cofactor">
    <cofactor evidence="1">
        <name>Mn(2+)</name>
        <dbReference type="ChEBI" id="CHEBI:29035"/>
    </cofactor>
</comment>
<evidence type="ECO:0000256" key="1">
    <source>
        <dbReference type="ARBA" id="ARBA00001936"/>
    </source>
</evidence>